<reference evidence="2 3" key="1">
    <citation type="submission" date="2018-07" db="EMBL/GenBank/DDBJ databases">
        <title>Complete Genome Sequences of Extremely Thermoacidophilic, Metal-Mobilizing Type-Strain Members of the Archaeal Family Sulfolobaceae: Acidianus brierleyi DSM-1651T, Acidianus sulfidivorans DSM-18786T, Metallosphaera hakonensis DSM-7519T, and Metallosphaera prunae DSM-10039T.</title>
        <authorList>
            <person name="Counts J.A."/>
            <person name="Kelly R.M."/>
        </authorList>
    </citation>
    <scope>NUCLEOTIDE SEQUENCE [LARGE SCALE GENOMIC DNA]</scope>
    <source>
        <strain evidence="2 3">Ron 12/II</strain>
    </source>
</reference>
<protein>
    <submittedName>
        <fullName evidence="2">Urease accessory protein UreH</fullName>
    </submittedName>
</protein>
<evidence type="ECO:0000313" key="3">
    <source>
        <dbReference type="Proteomes" id="UP000298568"/>
    </source>
</evidence>
<dbReference type="AlphaFoldDB" id="A0A4D8SCB0"/>
<name>A0A4D8SCB0_METPR</name>
<evidence type="ECO:0000256" key="1">
    <source>
        <dbReference type="ARBA" id="ARBA00023186"/>
    </source>
</evidence>
<dbReference type="KEGG" id="mpru:DFR88_02135"/>
<organism evidence="2 3">
    <name type="scientific">Metallosphaera prunae</name>
    <dbReference type="NCBI Taxonomy" id="47304"/>
    <lineage>
        <taxon>Archaea</taxon>
        <taxon>Thermoproteota</taxon>
        <taxon>Thermoprotei</taxon>
        <taxon>Sulfolobales</taxon>
        <taxon>Sulfolobaceae</taxon>
        <taxon>Metallosphaera</taxon>
    </lineage>
</organism>
<dbReference type="EMBL" id="CP031156">
    <property type="protein sequence ID" value="QCO29448.1"/>
    <property type="molecule type" value="Genomic_DNA"/>
</dbReference>
<keyword evidence="1" id="KW-0143">Chaperone</keyword>
<dbReference type="GO" id="GO:0016151">
    <property type="term" value="F:nickel cation binding"/>
    <property type="evidence" value="ECO:0007669"/>
    <property type="project" value="InterPro"/>
</dbReference>
<sequence length="204" mass="23713">MDLKGYLEIRDNEDSLIIERKGTLNAILTQDLVILVNPSEVLANDDELEYDIEVKRKRVTDQASTKVLSDSNVKIRAKVRLLNSDYLVHPFIFYNRANLLIESDFYVEGSATIVEAYIPGRRATGERFLEGSVKSVTRIYSGDKLLIYDVFRMKDGDYLNPWLMGDECLLTIYTVKDGDFSFSREILPYTKIFRRWTELTNIWF</sequence>
<gene>
    <name evidence="2" type="ORF">DFR88_02135</name>
</gene>
<dbReference type="Pfam" id="PF01774">
    <property type="entry name" value="UreD"/>
    <property type="match status" value="1"/>
</dbReference>
<accession>A0A4D8SCB0</accession>
<dbReference type="Proteomes" id="UP000298568">
    <property type="component" value="Chromosome"/>
</dbReference>
<proteinExistence type="predicted"/>
<keyword evidence="3" id="KW-1185">Reference proteome</keyword>
<dbReference type="InterPro" id="IPR002669">
    <property type="entry name" value="UreD"/>
</dbReference>
<evidence type="ECO:0000313" key="2">
    <source>
        <dbReference type="EMBL" id="QCO29448.1"/>
    </source>
</evidence>